<evidence type="ECO:0000313" key="3">
    <source>
        <dbReference type="Proteomes" id="UP001470230"/>
    </source>
</evidence>
<dbReference type="InterPro" id="IPR000257">
    <property type="entry name" value="Uroporphyrinogen_deCOase"/>
</dbReference>
<dbReference type="InterPro" id="IPR052024">
    <property type="entry name" value="Methanogen_methyltrans"/>
</dbReference>
<dbReference type="Pfam" id="PF01208">
    <property type="entry name" value="URO-D"/>
    <property type="match status" value="1"/>
</dbReference>
<keyword evidence="3" id="KW-1185">Reference proteome</keyword>
<comment type="caution">
    <text evidence="2">The sequence shown here is derived from an EMBL/GenBank/DDBJ whole genome shotgun (WGS) entry which is preliminary data.</text>
</comment>
<reference evidence="2 3" key="1">
    <citation type="submission" date="2024-04" db="EMBL/GenBank/DDBJ databases">
        <title>Tritrichomonas musculus Genome.</title>
        <authorList>
            <person name="Alves-Ferreira E."/>
            <person name="Grigg M."/>
            <person name="Lorenzi H."/>
            <person name="Galac M."/>
        </authorList>
    </citation>
    <scope>NUCLEOTIDE SEQUENCE [LARGE SCALE GENOMIC DNA]</scope>
    <source>
        <strain evidence="2 3">EAF2021</strain>
    </source>
</reference>
<protein>
    <recommendedName>
        <fullName evidence="1">Uroporphyrinogen decarboxylase (URO-D) domain-containing protein</fullName>
    </recommendedName>
</protein>
<dbReference type="EMBL" id="JAPFFF010000006">
    <property type="protein sequence ID" value="KAK8887324.1"/>
    <property type="molecule type" value="Genomic_DNA"/>
</dbReference>
<accession>A0ABR2K881</accession>
<feature type="domain" description="Uroporphyrinogen decarboxylase (URO-D)" evidence="1">
    <location>
        <begin position="77"/>
        <end position="331"/>
    </location>
</feature>
<dbReference type="Gene3D" id="3.20.20.210">
    <property type="match status" value="1"/>
</dbReference>
<dbReference type="SUPFAM" id="SSF51726">
    <property type="entry name" value="UROD/MetE-like"/>
    <property type="match status" value="1"/>
</dbReference>
<evidence type="ECO:0000259" key="1">
    <source>
        <dbReference type="Pfam" id="PF01208"/>
    </source>
</evidence>
<dbReference type="PANTHER" id="PTHR47099:SF1">
    <property type="entry name" value="METHYLCOBAMIDE:COM METHYLTRANSFERASE MTBA"/>
    <property type="match status" value="1"/>
</dbReference>
<sequence length="332" mass="37722">MSENRKQLVLDTFSNKETSRVPVGFWFHFVHPETTDYRDDPSVIQKNIEGHRAFFKELQPDLVKLMCDGFFQYPNHTLLHFKDIKELASIQPLGENHEWITKQVELVKQQIATFTYDVATFYNVFSPTFTIKLMLDFNSKAANVKLADWLLENKEAMKHALDVMAVDIACLAKRVISEGGADGIYFCVQNVQDDRIPREFYDEVIAPGEIKIMQIAQSVSHYNILHICGYSGARNNLDWYLSYPKDILSWAVNIEGVSLEDGKKMFGGKPVIGGFANTKDSILYKGTKEEITAETKRILAKSGRVGVALGADCSLPYDINLDHLKWVREAAE</sequence>
<evidence type="ECO:0000313" key="2">
    <source>
        <dbReference type="EMBL" id="KAK8887324.1"/>
    </source>
</evidence>
<dbReference type="Proteomes" id="UP001470230">
    <property type="component" value="Unassembled WGS sequence"/>
</dbReference>
<dbReference type="PANTHER" id="PTHR47099">
    <property type="entry name" value="METHYLCOBAMIDE:COM METHYLTRANSFERASE MTBA"/>
    <property type="match status" value="1"/>
</dbReference>
<name>A0ABR2K881_9EUKA</name>
<organism evidence="2 3">
    <name type="scientific">Tritrichomonas musculus</name>
    <dbReference type="NCBI Taxonomy" id="1915356"/>
    <lineage>
        <taxon>Eukaryota</taxon>
        <taxon>Metamonada</taxon>
        <taxon>Parabasalia</taxon>
        <taxon>Tritrichomonadida</taxon>
        <taxon>Tritrichomonadidae</taxon>
        <taxon>Tritrichomonas</taxon>
    </lineage>
</organism>
<gene>
    <name evidence="2" type="ORF">M9Y10_038362</name>
</gene>
<dbReference type="InterPro" id="IPR038071">
    <property type="entry name" value="UROD/MetE-like_sf"/>
</dbReference>
<proteinExistence type="predicted"/>